<protein>
    <submittedName>
        <fullName evidence="1">Uncharacterized protein</fullName>
    </submittedName>
</protein>
<gene>
    <name evidence="1" type="ORF">CEPIT_LOCUS5108</name>
    <name evidence="2" type="ORF">CEPIT_LOCUS5109</name>
</gene>
<comment type="caution">
    <text evidence="1">The sequence shown here is derived from an EMBL/GenBank/DDBJ whole genome shotgun (WGS) entry which is preliminary data.</text>
</comment>
<dbReference type="AlphaFoldDB" id="A0AAV0CHD2"/>
<sequence>MAFEIQTYTHFIFVSKFNPNGLLALPKSFKNPYPKVFVIFGGKYHSPNSMIRNTVIILHNSLNGNKRFNAPKKYLILPYIPNDSRSQNNFSNRYFHSQFHQKYIYNTLCFF</sequence>
<organism evidence="1 3">
    <name type="scientific">Cuscuta epithymum</name>
    <dbReference type="NCBI Taxonomy" id="186058"/>
    <lineage>
        <taxon>Eukaryota</taxon>
        <taxon>Viridiplantae</taxon>
        <taxon>Streptophyta</taxon>
        <taxon>Embryophyta</taxon>
        <taxon>Tracheophyta</taxon>
        <taxon>Spermatophyta</taxon>
        <taxon>Magnoliopsida</taxon>
        <taxon>eudicotyledons</taxon>
        <taxon>Gunneridae</taxon>
        <taxon>Pentapetalae</taxon>
        <taxon>asterids</taxon>
        <taxon>lamiids</taxon>
        <taxon>Solanales</taxon>
        <taxon>Convolvulaceae</taxon>
        <taxon>Cuscuteae</taxon>
        <taxon>Cuscuta</taxon>
        <taxon>Cuscuta subgen. Cuscuta</taxon>
    </lineage>
</organism>
<dbReference type="Proteomes" id="UP001152523">
    <property type="component" value="Unassembled WGS sequence"/>
</dbReference>
<dbReference type="EMBL" id="CAMAPF010000027">
    <property type="protein sequence ID" value="CAH9074655.1"/>
    <property type="molecule type" value="Genomic_DNA"/>
</dbReference>
<evidence type="ECO:0000313" key="2">
    <source>
        <dbReference type="EMBL" id="CAH9074655.1"/>
    </source>
</evidence>
<proteinExistence type="predicted"/>
<keyword evidence="3" id="KW-1185">Reference proteome</keyword>
<dbReference type="EMBL" id="CAMAPF010000027">
    <property type="protein sequence ID" value="CAH9074653.1"/>
    <property type="molecule type" value="Genomic_DNA"/>
</dbReference>
<evidence type="ECO:0000313" key="1">
    <source>
        <dbReference type="EMBL" id="CAH9074653.1"/>
    </source>
</evidence>
<accession>A0AAV0CHD2</accession>
<reference evidence="1" key="1">
    <citation type="submission" date="2022-07" db="EMBL/GenBank/DDBJ databases">
        <authorList>
            <person name="Macas J."/>
            <person name="Novak P."/>
            <person name="Neumann P."/>
        </authorList>
    </citation>
    <scope>NUCLEOTIDE SEQUENCE</scope>
</reference>
<name>A0AAV0CHD2_9ASTE</name>
<evidence type="ECO:0000313" key="3">
    <source>
        <dbReference type="Proteomes" id="UP001152523"/>
    </source>
</evidence>